<dbReference type="Gene3D" id="3.40.50.720">
    <property type="entry name" value="NAD(P)-binding Rossmann-like Domain"/>
    <property type="match status" value="1"/>
</dbReference>
<dbReference type="PRINTS" id="PR00081">
    <property type="entry name" value="GDHRDH"/>
</dbReference>
<organism evidence="2">
    <name type="scientific">marine sediment metagenome</name>
    <dbReference type="NCBI Taxonomy" id="412755"/>
    <lineage>
        <taxon>unclassified sequences</taxon>
        <taxon>metagenomes</taxon>
        <taxon>ecological metagenomes</taxon>
    </lineage>
</organism>
<evidence type="ECO:0008006" key="3">
    <source>
        <dbReference type="Google" id="ProtNLM"/>
    </source>
</evidence>
<reference evidence="2" key="1">
    <citation type="journal article" date="2014" name="Front. Microbiol.">
        <title>High frequency of phylogenetically diverse reductive dehalogenase-homologous genes in deep subseafloor sedimentary metagenomes.</title>
        <authorList>
            <person name="Kawai M."/>
            <person name="Futagami T."/>
            <person name="Toyoda A."/>
            <person name="Takaki Y."/>
            <person name="Nishi S."/>
            <person name="Hori S."/>
            <person name="Arai W."/>
            <person name="Tsubouchi T."/>
            <person name="Morono Y."/>
            <person name="Uchiyama I."/>
            <person name="Ito T."/>
            <person name="Fujiyama A."/>
            <person name="Inagaki F."/>
            <person name="Takami H."/>
        </authorList>
    </citation>
    <scope>NUCLEOTIDE SEQUENCE</scope>
    <source>
        <strain evidence="2">Expedition CK06-06</strain>
    </source>
</reference>
<evidence type="ECO:0000313" key="2">
    <source>
        <dbReference type="EMBL" id="GAI86752.1"/>
    </source>
</evidence>
<evidence type="ECO:0000256" key="1">
    <source>
        <dbReference type="ARBA" id="ARBA00023002"/>
    </source>
</evidence>
<dbReference type="InterPro" id="IPR002347">
    <property type="entry name" value="SDR_fam"/>
</dbReference>
<dbReference type="GO" id="GO:0016491">
    <property type="term" value="F:oxidoreductase activity"/>
    <property type="evidence" value="ECO:0007669"/>
    <property type="project" value="UniProtKB-KW"/>
</dbReference>
<gene>
    <name evidence="2" type="ORF">S12H4_19952</name>
</gene>
<dbReference type="PANTHER" id="PTHR43157">
    <property type="entry name" value="PHOSPHATIDYLINOSITOL-GLYCAN BIOSYNTHESIS CLASS F PROTEIN-RELATED"/>
    <property type="match status" value="1"/>
</dbReference>
<feature type="non-terminal residue" evidence="2">
    <location>
        <position position="226"/>
    </location>
</feature>
<accession>X1S144</accession>
<dbReference type="EMBL" id="BARW01010045">
    <property type="protein sequence ID" value="GAI86752.1"/>
    <property type="molecule type" value="Genomic_DNA"/>
</dbReference>
<name>X1S144_9ZZZZ</name>
<dbReference type="PROSITE" id="PS00061">
    <property type="entry name" value="ADH_SHORT"/>
    <property type="match status" value="1"/>
</dbReference>
<dbReference type="PANTHER" id="PTHR43157:SF31">
    <property type="entry name" value="PHOSPHATIDYLINOSITOL-GLYCAN BIOSYNTHESIS CLASS F PROTEIN"/>
    <property type="match status" value="1"/>
</dbReference>
<dbReference type="SUPFAM" id="SSF51735">
    <property type="entry name" value="NAD(P)-binding Rossmann-fold domains"/>
    <property type="match status" value="1"/>
</dbReference>
<dbReference type="InterPro" id="IPR036291">
    <property type="entry name" value="NAD(P)-bd_dom_sf"/>
</dbReference>
<protein>
    <recommendedName>
        <fullName evidence="3">Short-chain dehydrogenase/reductase SDR</fullName>
    </recommendedName>
</protein>
<proteinExistence type="predicted"/>
<dbReference type="InterPro" id="IPR020904">
    <property type="entry name" value="Sc_DH/Rdtase_CS"/>
</dbReference>
<keyword evidence="1" id="KW-0560">Oxidoreductase</keyword>
<comment type="caution">
    <text evidence="2">The sequence shown here is derived from an EMBL/GenBank/DDBJ whole genome shotgun (WGS) entry which is preliminary data.</text>
</comment>
<dbReference type="Pfam" id="PF00106">
    <property type="entry name" value="adh_short"/>
    <property type="match status" value="1"/>
</dbReference>
<sequence>MIDSMKGKVCIVTGANSGIGRATAAGLAKNEATLVMLCRDNACGEEALNDIVSLSGNDSIELMMADLASQSSIRQFVKDFKHKYENLHVLINNAGVNYNRRILTEDGLEMTFAVNTLAPFLLTTLLLDTLQSSAPARVINVASKMQSKKIEFDNLQGEKHFSFMQSYGQSKAALITLTYEFARRFSDKGVTFNCLHPGGVNTKIAKNLKGISGVISRNTMKFFKSP</sequence>
<dbReference type="PRINTS" id="PR00080">
    <property type="entry name" value="SDRFAMILY"/>
</dbReference>
<dbReference type="AlphaFoldDB" id="X1S144"/>